<reference evidence="4" key="1">
    <citation type="submission" date="2019-03" db="EMBL/GenBank/DDBJ databases">
        <title>Improved annotation for the trematode Fasciola hepatica.</title>
        <authorList>
            <person name="Choi Y.-J."/>
            <person name="Martin J."/>
            <person name="Mitreva M."/>
        </authorList>
    </citation>
    <scope>NUCLEOTIDE SEQUENCE [LARGE SCALE GENOMIC DNA]</scope>
</reference>
<dbReference type="Gene3D" id="2.60.120.290">
    <property type="entry name" value="Spermadhesin, CUB domain"/>
    <property type="match status" value="1"/>
</dbReference>
<sequence length="223" mass="24823">MGGQRFSETYDQFLECYSYSSMRILYSSVHLSSCTPESRHRVGHFYGAYSYLCSMPNFRMSCTSLQIPFLLLSCGLLTYVIAQQNLCGPTTLQLTKPETDFVVPSGGKFTQGTTCLYDITGMEGKKITIKITSLYLGLGLNCKTDYIKVAESKASLNSTTQFACGNIPRDFSVSTNRMAIEIKVTAELEKDFVKAVLVQSGCPSLIPSFKWISMVLVTFWSIK</sequence>
<keyword evidence="5" id="KW-1185">Reference proteome</keyword>
<protein>
    <recommendedName>
        <fullName evidence="3">CUB domain-containing protein</fullName>
    </recommendedName>
</protein>
<proteinExistence type="predicted"/>
<dbReference type="EMBL" id="JXXN02002546">
    <property type="protein sequence ID" value="THD22756.1"/>
    <property type="molecule type" value="Genomic_DNA"/>
</dbReference>
<comment type="caution">
    <text evidence="2">Lacks conserved residue(s) required for the propagation of feature annotation.</text>
</comment>
<evidence type="ECO:0000313" key="5">
    <source>
        <dbReference type="Proteomes" id="UP000230066"/>
    </source>
</evidence>
<evidence type="ECO:0000259" key="3">
    <source>
        <dbReference type="PROSITE" id="PS01180"/>
    </source>
</evidence>
<evidence type="ECO:0000313" key="4">
    <source>
        <dbReference type="EMBL" id="THD22756.1"/>
    </source>
</evidence>
<organism evidence="4 5">
    <name type="scientific">Fasciola hepatica</name>
    <name type="common">Liver fluke</name>
    <dbReference type="NCBI Taxonomy" id="6192"/>
    <lineage>
        <taxon>Eukaryota</taxon>
        <taxon>Metazoa</taxon>
        <taxon>Spiralia</taxon>
        <taxon>Lophotrochozoa</taxon>
        <taxon>Platyhelminthes</taxon>
        <taxon>Trematoda</taxon>
        <taxon>Digenea</taxon>
        <taxon>Plagiorchiida</taxon>
        <taxon>Echinostomata</taxon>
        <taxon>Echinostomatoidea</taxon>
        <taxon>Fasciolidae</taxon>
        <taxon>Fasciola</taxon>
    </lineage>
</organism>
<dbReference type="SUPFAM" id="SSF49854">
    <property type="entry name" value="Spermadhesin, CUB domain"/>
    <property type="match status" value="1"/>
</dbReference>
<evidence type="ECO:0000256" key="1">
    <source>
        <dbReference type="ARBA" id="ARBA00023157"/>
    </source>
</evidence>
<accession>A0A4E0R7B9</accession>
<comment type="caution">
    <text evidence="4">The sequence shown here is derived from an EMBL/GenBank/DDBJ whole genome shotgun (WGS) entry which is preliminary data.</text>
</comment>
<evidence type="ECO:0000256" key="2">
    <source>
        <dbReference type="PROSITE-ProRule" id="PRU00059"/>
    </source>
</evidence>
<dbReference type="Pfam" id="PF00431">
    <property type="entry name" value="CUB"/>
    <property type="match status" value="1"/>
</dbReference>
<dbReference type="Proteomes" id="UP000230066">
    <property type="component" value="Unassembled WGS sequence"/>
</dbReference>
<dbReference type="PROSITE" id="PS01180">
    <property type="entry name" value="CUB"/>
    <property type="match status" value="1"/>
</dbReference>
<gene>
    <name evidence="4" type="ORF">D915_006522</name>
</gene>
<dbReference type="AlphaFoldDB" id="A0A4E0R7B9"/>
<name>A0A4E0R7B9_FASHE</name>
<dbReference type="InterPro" id="IPR000859">
    <property type="entry name" value="CUB_dom"/>
</dbReference>
<feature type="domain" description="CUB" evidence="3">
    <location>
        <begin position="87"/>
        <end position="200"/>
    </location>
</feature>
<keyword evidence="1" id="KW-1015">Disulfide bond</keyword>
<dbReference type="InterPro" id="IPR035914">
    <property type="entry name" value="Sperma_CUB_dom_sf"/>
</dbReference>